<evidence type="ECO:0000313" key="1">
    <source>
        <dbReference type="EMBL" id="GHP02561.1"/>
    </source>
</evidence>
<gene>
    <name evidence="1" type="ORF">PPROV_000131700</name>
</gene>
<keyword evidence="2" id="KW-1185">Reference proteome</keyword>
<proteinExistence type="predicted"/>
<dbReference type="EMBL" id="BNJQ01000003">
    <property type="protein sequence ID" value="GHP02561.1"/>
    <property type="molecule type" value="Genomic_DNA"/>
</dbReference>
<organism evidence="1 2">
    <name type="scientific">Pycnococcus provasolii</name>
    <dbReference type="NCBI Taxonomy" id="41880"/>
    <lineage>
        <taxon>Eukaryota</taxon>
        <taxon>Viridiplantae</taxon>
        <taxon>Chlorophyta</taxon>
        <taxon>Pseudoscourfieldiophyceae</taxon>
        <taxon>Pseudoscourfieldiales</taxon>
        <taxon>Pycnococcaceae</taxon>
        <taxon>Pycnococcus</taxon>
    </lineage>
</organism>
<dbReference type="Proteomes" id="UP000660262">
    <property type="component" value="Unassembled WGS sequence"/>
</dbReference>
<dbReference type="AlphaFoldDB" id="A0A830HAD5"/>
<comment type="caution">
    <text evidence="1">The sequence shown here is derived from an EMBL/GenBank/DDBJ whole genome shotgun (WGS) entry which is preliminary data.</text>
</comment>
<evidence type="ECO:0000313" key="2">
    <source>
        <dbReference type="Proteomes" id="UP000660262"/>
    </source>
</evidence>
<protein>
    <submittedName>
        <fullName evidence="1">Uncharacterized protein</fullName>
    </submittedName>
</protein>
<accession>A0A830HAD5</accession>
<reference evidence="1" key="1">
    <citation type="submission" date="2020-10" db="EMBL/GenBank/DDBJ databases">
        <title>Unveiling of a novel bifunctional photoreceptor, Dualchrome1, isolated from a cosmopolitan green alga.</title>
        <authorList>
            <person name="Suzuki S."/>
            <person name="Kawachi M."/>
        </authorList>
    </citation>
    <scope>NUCLEOTIDE SEQUENCE</scope>
    <source>
        <strain evidence="1">NIES 2893</strain>
    </source>
</reference>
<sequence>MIGAADGPLPYEPPRAPRWRVMLPQAELRAAMAEGVAYNDTWRKMWSHAQLGTRDLPPRARLVKERLSGLFDRLEAMNVQTAIQMCPKEHIVDWYPPNLASTGLMGAQADVRAAPKKVEH</sequence>
<name>A0A830HAD5_9CHLO</name>